<protein>
    <submittedName>
        <fullName evidence="1">Uncharacterized protein</fullName>
    </submittedName>
</protein>
<evidence type="ECO:0000313" key="1">
    <source>
        <dbReference type="EMBL" id="KAI4348296.1"/>
    </source>
</evidence>
<organism evidence="1 2">
    <name type="scientific">Bauhinia variegata</name>
    <name type="common">Purple orchid tree</name>
    <name type="synonym">Phanera variegata</name>
    <dbReference type="NCBI Taxonomy" id="167791"/>
    <lineage>
        <taxon>Eukaryota</taxon>
        <taxon>Viridiplantae</taxon>
        <taxon>Streptophyta</taxon>
        <taxon>Embryophyta</taxon>
        <taxon>Tracheophyta</taxon>
        <taxon>Spermatophyta</taxon>
        <taxon>Magnoliopsida</taxon>
        <taxon>eudicotyledons</taxon>
        <taxon>Gunneridae</taxon>
        <taxon>Pentapetalae</taxon>
        <taxon>rosids</taxon>
        <taxon>fabids</taxon>
        <taxon>Fabales</taxon>
        <taxon>Fabaceae</taxon>
        <taxon>Cercidoideae</taxon>
        <taxon>Cercideae</taxon>
        <taxon>Bauhiniinae</taxon>
        <taxon>Bauhinia</taxon>
    </lineage>
</organism>
<keyword evidence="2" id="KW-1185">Reference proteome</keyword>
<accession>A0ACB9PIL0</accession>
<evidence type="ECO:0000313" key="2">
    <source>
        <dbReference type="Proteomes" id="UP000828941"/>
    </source>
</evidence>
<comment type="caution">
    <text evidence="1">The sequence shown here is derived from an EMBL/GenBank/DDBJ whole genome shotgun (WGS) entry which is preliminary data.</text>
</comment>
<dbReference type="Proteomes" id="UP000828941">
    <property type="component" value="Chromosome 4"/>
</dbReference>
<reference evidence="1 2" key="1">
    <citation type="journal article" date="2022" name="DNA Res.">
        <title>Chromosomal-level genome assembly of the orchid tree Bauhinia variegata (Leguminosae; Cercidoideae) supports the allotetraploid origin hypothesis of Bauhinia.</title>
        <authorList>
            <person name="Zhong Y."/>
            <person name="Chen Y."/>
            <person name="Zheng D."/>
            <person name="Pang J."/>
            <person name="Liu Y."/>
            <person name="Luo S."/>
            <person name="Meng S."/>
            <person name="Qian L."/>
            <person name="Wei D."/>
            <person name="Dai S."/>
            <person name="Zhou R."/>
        </authorList>
    </citation>
    <scope>NUCLEOTIDE SEQUENCE [LARGE SCALE GENOMIC DNA]</scope>
    <source>
        <strain evidence="1">BV-YZ2020</strain>
    </source>
</reference>
<proteinExistence type="predicted"/>
<sequence>MIEKLRQYERVFNHFDVNNDGRISSSELRQCAKAIGRELSEEEAEVAVECLDADGDGLVGLDDFVRFVEGGEEEERVNDLKEAFRMYEMDGCGCITPKSLKRMLSKLVKVLIRRILSSIRALAVLVLSVSQTLPSPSDHWVCLKGSDQIELQAKRQRKHSYQHRREPNNPSRQILKLWLQVRKQ</sequence>
<name>A0ACB9PIL0_BAUVA</name>
<dbReference type="EMBL" id="CM039429">
    <property type="protein sequence ID" value="KAI4348296.1"/>
    <property type="molecule type" value="Genomic_DNA"/>
</dbReference>
<gene>
    <name evidence="1" type="ORF">L6164_009032</name>
</gene>